<reference evidence="1" key="2">
    <citation type="journal article" date="2015" name="Data Brief">
        <title>Shoot transcriptome of the giant reed, Arundo donax.</title>
        <authorList>
            <person name="Barrero R.A."/>
            <person name="Guerrero F.D."/>
            <person name="Moolhuijzen P."/>
            <person name="Goolsby J.A."/>
            <person name="Tidwell J."/>
            <person name="Bellgard S.E."/>
            <person name="Bellgard M.I."/>
        </authorList>
    </citation>
    <scope>NUCLEOTIDE SEQUENCE</scope>
    <source>
        <tissue evidence="1">Shoot tissue taken approximately 20 cm above the soil surface</tissue>
    </source>
</reference>
<sequence>MWGQNKINHRSYGGSKRNLIKYHSIPTRHIPPIPSNSGLTPEFEVLDFLPMYRNLNTNT</sequence>
<reference evidence="1" key="1">
    <citation type="submission" date="2014-09" db="EMBL/GenBank/DDBJ databases">
        <authorList>
            <person name="Magalhaes I.L.F."/>
            <person name="Oliveira U."/>
            <person name="Santos F.R."/>
            <person name="Vidigal T.H.D.A."/>
            <person name="Brescovit A.D."/>
            <person name="Santos A.J."/>
        </authorList>
    </citation>
    <scope>NUCLEOTIDE SEQUENCE</scope>
    <source>
        <tissue evidence="1">Shoot tissue taken approximately 20 cm above the soil surface</tissue>
    </source>
</reference>
<organism evidence="1">
    <name type="scientific">Arundo donax</name>
    <name type="common">Giant reed</name>
    <name type="synonym">Donax arundinaceus</name>
    <dbReference type="NCBI Taxonomy" id="35708"/>
    <lineage>
        <taxon>Eukaryota</taxon>
        <taxon>Viridiplantae</taxon>
        <taxon>Streptophyta</taxon>
        <taxon>Embryophyta</taxon>
        <taxon>Tracheophyta</taxon>
        <taxon>Spermatophyta</taxon>
        <taxon>Magnoliopsida</taxon>
        <taxon>Liliopsida</taxon>
        <taxon>Poales</taxon>
        <taxon>Poaceae</taxon>
        <taxon>PACMAD clade</taxon>
        <taxon>Arundinoideae</taxon>
        <taxon>Arundineae</taxon>
        <taxon>Arundo</taxon>
    </lineage>
</organism>
<protein>
    <submittedName>
        <fullName evidence="1">Uncharacterized protein</fullName>
    </submittedName>
</protein>
<name>A0A0A9FDN8_ARUDO</name>
<proteinExistence type="predicted"/>
<dbReference type="AlphaFoldDB" id="A0A0A9FDN8"/>
<accession>A0A0A9FDN8</accession>
<dbReference type="EMBL" id="GBRH01186796">
    <property type="protein sequence ID" value="JAE11100.1"/>
    <property type="molecule type" value="Transcribed_RNA"/>
</dbReference>
<evidence type="ECO:0000313" key="1">
    <source>
        <dbReference type="EMBL" id="JAE11100.1"/>
    </source>
</evidence>